<comment type="caution">
    <text evidence="3">The sequence shown here is derived from an EMBL/GenBank/DDBJ whole genome shotgun (WGS) entry which is preliminary data.</text>
</comment>
<gene>
    <name evidence="3" type="ORF">EUU23_00045</name>
</gene>
<dbReference type="EMBL" id="SDWJ01000001">
    <property type="protein sequence ID" value="MVZ96090.1"/>
    <property type="molecule type" value="Genomic_DNA"/>
</dbReference>
<feature type="domain" description="CzcB-like barrel-sandwich hybrid" evidence="2">
    <location>
        <begin position="62"/>
        <end position="201"/>
    </location>
</feature>
<dbReference type="Gene3D" id="2.40.30.170">
    <property type="match status" value="1"/>
</dbReference>
<protein>
    <submittedName>
        <fullName evidence="3">Efflux RND transporter periplasmic adaptor subunit</fullName>
    </submittedName>
</protein>
<dbReference type="InterPro" id="IPR058647">
    <property type="entry name" value="BSH_CzcB-like"/>
</dbReference>
<dbReference type="InterPro" id="IPR006143">
    <property type="entry name" value="RND_pump_MFP"/>
</dbReference>
<evidence type="ECO:0000256" key="1">
    <source>
        <dbReference type="ARBA" id="ARBA00009477"/>
    </source>
</evidence>
<dbReference type="PANTHER" id="PTHR30469">
    <property type="entry name" value="MULTIDRUG RESISTANCE PROTEIN MDTA"/>
    <property type="match status" value="1"/>
</dbReference>
<proteinExistence type="inferred from homology"/>
<dbReference type="NCBIfam" id="TIGR01730">
    <property type="entry name" value="RND_mfp"/>
    <property type="match status" value="1"/>
</dbReference>
<reference evidence="3 4" key="1">
    <citation type="submission" date="2019-01" db="EMBL/GenBank/DDBJ databases">
        <title>Sphingorhabdus lacus sp.nov., isolated from an oligotrophic freshwater lake.</title>
        <authorList>
            <person name="Park M."/>
        </authorList>
    </citation>
    <scope>NUCLEOTIDE SEQUENCE [LARGE SCALE GENOMIC DNA]</scope>
    <source>
        <strain evidence="3 4">IMCC26285</strain>
    </source>
</reference>
<dbReference type="GO" id="GO:1990281">
    <property type="term" value="C:efflux pump complex"/>
    <property type="evidence" value="ECO:0007669"/>
    <property type="project" value="TreeGrafter"/>
</dbReference>
<comment type="similarity">
    <text evidence="1">Belongs to the membrane fusion protein (MFP) (TC 8.A.1) family.</text>
</comment>
<dbReference type="Gene3D" id="2.40.420.20">
    <property type="match status" value="1"/>
</dbReference>
<dbReference type="Pfam" id="PF25973">
    <property type="entry name" value="BSH_CzcB"/>
    <property type="match status" value="1"/>
</dbReference>
<dbReference type="GO" id="GO:0015562">
    <property type="term" value="F:efflux transmembrane transporter activity"/>
    <property type="evidence" value="ECO:0007669"/>
    <property type="project" value="TreeGrafter"/>
</dbReference>
<keyword evidence="4" id="KW-1185">Reference proteome</keyword>
<name>A0A6I4LVC9_9SPHN</name>
<dbReference type="Gene3D" id="2.40.50.100">
    <property type="match status" value="1"/>
</dbReference>
<dbReference type="Gene3D" id="1.10.287.470">
    <property type="entry name" value="Helix hairpin bin"/>
    <property type="match status" value="1"/>
</dbReference>
<dbReference type="AlphaFoldDB" id="A0A6I4LVC9"/>
<evidence type="ECO:0000313" key="4">
    <source>
        <dbReference type="Proteomes" id="UP000471147"/>
    </source>
</evidence>
<accession>A0A6I4LVC9</accession>
<evidence type="ECO:0000259" key="2">
    <source>
        <dbReference type="Pfam" id="PF25973"/>
    </source>
</evidence>
<dbReference type="PANTHER" id="PTHR30469:SF15">
    <property type="entry name" value="HLYD FAMILY OF SECRETION PROTEINS"/>
    <property type="match status" value="1"/>
</dbReference>
<sequence>MERVKISRTRAIQILIALLLVFGAVAIAIRATAPKPVNVIRLTVGPAEQILAVVGRVRSANVVRILPENAGAIIALLHDEGDVVAKGELLAQIRSDQQAAAVAVSSAQIKNFEAQLKLARAKQRRVQALAAKGWVTRAMLDEANAAADVAVASLDAARANAGQATAKAREFNIYAPMTGTILVRPVDPGQVVSVSSILFEIGSEGPVEIEAEIDEVYADRVPINATIMLSPTGSGRQFAGRISEIAPRIDPATGGRLMRFIANQGDDSLRSGRSVDVNIIVKKRDRVLSLPRSAMIKKLGQNNVFVVESGKVVLRSLDIVDWPGAYVIVTSGVKARSLIVLDPLSVKSGDKVEARIAKSMRAN</sequence>
<dbReference type="SUPFAM" id="SSF111369">
    <property type="entry name" value="HlyD-like secretion proteins"/>
    <property type="match status" value="1"/>
</dbReference>
<organism evidence="3 4">
    <name type="scientific">Sphingorhabdus profundilacus</name>
    <dbReference type="NCBI Taxonomy" id="2509718"/>
    <lineage>
        <taxon>Bacteria</taxon>
        <taxon>Pseudomonadati</taxon>
        <taxon>Pseudomonadota</taxon>
        <taxon>Alphaproteobacteria</taxon>
        <taxon>Sphingomonadales</taxon>
        <taxon>Sphingomonadaceae</taxon>
        <taxon>Sphingorhabdus</taxon>
    </lineage>
</organism>
<dbReference type="Proteomes" id="UP000471147">
    <property type="component" value="Unassembled WGS sequence"/>
</dbReference>
<evidence type="ECO:0000313" key="3">
    <source>
        <dbReference type="EMBL" id="MVZ96090.1"/>
    </source>
</evidence>